<accession>A0A835XIJ0</accession>
<evidence type="ECO:0000313" key="1">
    <source>
        <dbReference type="EMBL" id="KAG2482946.1"/>
    </source>
</evidence>
<dbReference type="PANTHER" id="PTHR10728:SF40">
    <property type="entry name" value="PATATIN FAMILY PROTEIN"/>
    <property type="match status" value="1"/>
</dbReference>
<name>A0A835XIJ0_9CHLO</name>
<dbReference type="GO" id="GO:0005829">
    <property type="term" value="C:cytosol"/>
    <property type="evidence" value="ECO:0007669"/>
    <property type="project" value="TreeGrafter"/>
</dbReference>
<dbReference type="SUPFAM" id="SSF52151">
    <property type="entry name" value="FabD/lysophospholipase-like"/>
    <property type="match status" value="1"/>
</dbReference>
<dbReference type="Gene3D" id="3.40.1090.10">
    <property type="entry name" value="Cytosolic phospholipase A2 catalytic domain"/>
    <property type="match status" value="1"/>
</dbReference>
<sequence>MGCGASREQKDVAKMAIGAGAAVVKDVTAASGAVGKALDAVVAGTVLRPALDVKVWVGSSADGSLPFPELSDPDFALPALGARADLAVCLSGGGFRATSLGLGWLRALHQLGVLGRAKYLCACSGSSWLSAPLVFQTQVDTGTFLGPCLPPEACSLEALKQVGDKRSSYAAAASDATPLLEYLGGHARDLREYDLASLDALALLEADGVQKLLGSLGREWSDAMAWSFLAPFGLGEVDGSTTGAAGTQGGVETRLAARGAAVGRGTAYLARPEMPYLVVSQVVMLPKDPQRYYPLEWTPMYSGVPVHFPGTSPPLGGGWVEALGGNGELMDKPSPNPAPGSSATVSVRPLGPASLGEAIGISSSANAVQWALGRTLPGKMAHDLLGFNVAQCTDMRGWSSSSLQLADGGGVDYLCIYPPLRRGVGHLVVCCASLSDVSQGLDEWNRCVEGIATAFGCWLGDPDKSLSKLPGLSPQGRNQTRQVFASERFAELYEALLAKYQAGEPPVHVGEYEVLPNASMGVAGGYVAKIMWVVNQVQSGWEAALPEDTRERLRADRATAGEVAEGAGLLLGDTLKDFPHVPTTYMNYSPAMVSLMAHHASHMLLSHGGELRGMAGL</sequence>
<dbReference type="EMBL" id="JAEHOE010000196">
    <property type="protein sequence ID" value="KAG2482946.1"/>
    <property type="molecule type" value="Genomic_DNA"/>
</dbReference>
<protein>
    <recommendedName>
        <fullName evidence="3">PLA2c domain-containing protein</fullName>
    </recommendedName>
</protein>
<evidence type="ECO:0000313" key="2">
    <source>
        <dbReference type="Proteomes" id="UP000612055"/>
    </source>
</evidence>
<gene>
    <name evidence="1" type="ORF">HYH03_018171</name>
</gene>
<dbReference type="Proteomes" id="UP000612055">
    <property type="component" value="Unassembled WGS sequence"/>
</dbReference>
<evidence type="ECO:0008006" key="3">
    <source>
        <dbReference type="Google" id="ProtNLM"/>
    </source>
</evidence>
<dbReference type="GO" id="GO:0004623">
    <property type="term" value="F:phospholipase A2 activity"/>
    <property type="evidence" value="ECO:0007669"/>
    <property type="project" value="TreeGrafter"/>
</dbReference>
<reference evidence="1" key="1">
    <citation type="journal article" date="2020" name="bioRxiv">
        <title>Comparative genomics of Chlamydomonas.</title>
        <authorList>
            <person name="Craig R.J."/>
            <person name="Hasan A.R."/>
            <person name="Ness R.W."/>
            <person name="Keightley P.D."/>
        </authorList>
    </citation>
    <scope>NUCLEOTIDE SEQUENCE</scope>
    <source>
        <strain evidence="1">CCAP 11/70</strain>
    </source>
</reference>
<proteinExistence type="predicted"/>
<dbReference type="AlphaFoldDB" id="A0A835XIJ0"/>
<keyword evidence="2" id="KW-1185">Reference proteome</keyword>
<dbReference type="PANTHER" id="PTHR10728">
    <property type="entry name" value="CYTOSOLIC PHOSPHOLIPASE A2"/>
    <property type="match status" value="1"/>
</dbReference>
<dbReference type="InterPro" id="IPR016035">
    <property type="entry name" value="Acyl_Trfase/lysoPLipase"/>
</dbReference>
<dbReference type="GO" id="GO:0046475">
    <property type="term" value="P:glycerophospholipid catabolic process"/>
    <property type="evidence" value="ECO:0007669"/>
    <property type="project" value="TreeGrafter"/>
</dbReference>
<comment type="caution">
    <text evidence="1">The sequence shown here is derived from an EMBL/GenBank/DDBJ whole genome shotgun (WGS) entry which is preliminary data.</text>
</comment>
<dbReference type="OrthoDB" id="4084751at2759"/>
<organism evidence="1 2">
    <name type="scientific">Edaphochlamys debaryana</name>
    <dbReference type="NCBI Taxonomy" id="47281"/>
    <lineage>
        <taxon>Eukaryota</taxon>
        <taxon>Viridiplantae</taxon>
        <taxon>Chlorophyta</taxon>
        <taxon>core chlorophytes</taxon>
        <taxon>Chlorophyceae</taxon>
        <taxon>CS clade</taxon>
        <taxon>Chlamydomonadales</taxon>
        <taxon>Chlamydomonadales incertae sedis</taxon>
        <taxon>Edaphochlamys</taxon>
    </lineage>
</organism>